<dbReference type="EMBL" id="SNRY01003476">
    <property type="protein sequence ID" value="KAA6320832.1"/>
    <property type="molecule type" value="Genomic_DNA"/>
</dbReference>
<comment type="caution">
    <text evidence="2">The sequence shown here is derived from an EMBL/GenBank/DDBJ whole genome shotgun (WGS) entry which is preliminary data.</text>
</comment>
<proteinExistence type="predicted"/>
<name>A0A5J4QH61_9ZZZZ</name>
<reference evidence="2" key="1">
    <citation type="submission" date="2019-03" db="EMBL/GenBank/DDBJ databases">
        <title>Single cell metagenomics reveals metabolic interactions within the superorganism composed of flagellate Streblomastix strix and complex community of Bacteroidetes bacteria on its surface.</title>
        <authorList>
            <person name="Treitli S.C."/>
            <person name="Kolisko M."/>
            <person name="Husnik F."/>
            <person name="Keeling P."/>
            <person name="Hampl V."/>
        </authorList>
    </citation>
    <scope>NUCLEOTIDE SEQUENCE</scope>
    <source>
        <strain evidence="2">STM</strain>
    </source>
</reference>
<accession>A0A5J4QH61</accession>
<gene>
    <name evidence="2" type="ORF">EZS27_029443</name>
</gene>
<keyword evidence="1" id="KW-1133">Transmembrane helix</keyword>
<organism evidence="2">
    <name type="scientific">termite gut metagenome</name>
    <dbReference type="NCBI Taxonomy" id="433724"/>
    <lineage>
        <taxon>unclassified sequences</taxon>
        <taxon>metagenomes</taxon>
        <taxon>organismal metagenomes</taxon>
    </lineage>
</organism>
<evidence type="ECO:0000256" key="1">
    <source>
        <dbReference type="SAM" id="Phobius"/>
    </source>
</evidence>
<dbReference type="AlphaFoldDB" id="A0A5J4QH61"/>
<keyword evidence="1" id="KW-0812">Transmembrane</keyword>
<protein>
    <submittedName>
        <fullName evidence="2">Uncharacterized protein</fullName>
    </submittedName>
</protein>
<feature type="transmembrane region" description="Helical" evidence="1">
    <location>
        <begin position="20"/>
        <end position="40"/>
    </location>
</feature>
<sequence length="70" mass="8079">MNTNEDIPAFSYSDIVNLNFTKLAHICWIIYYWGILFIPLSGYCHCKNAHPDILNIAKSRSVCRNRCSGR</sequence>
<evidence type="ECO:0000313" key="2">
    <source>
        <dbReference type="EMBL" id="KAA6320832.1"/>
    </source>
</evidence>
<keyword evidence="1" id="KW-0472">Membrane</keyword>